<dbReference type="AlphaFoldDB" id="A0A397V8K1"/>
<evidence type="ECO:0000256" key="1">
    <source>
        <dbReference type="SAM" id="MobiDB-lite"/>
    </source>
</evidence>
<reference evidence="2 3" key="1">
    <citation type="submission" date="2018-06" db="EMBL/GenBank/DDBJ databases">
        <title>Comparative genomics reveals the genomic features of Rhizophagus irregularis, R. cerebriforme, R. diaphanum and Gigaspora rosea, and their symbiotic lifestyle signature.</title>
        <authorList>
            <person name="Morin E."/>
            <person name="San Clemente H."/>
            <person name="Chen E.C.H."/>
            <person name="De La Providencia I."/>
            <person name="Hainaut M."/>
            <person name="Kuo A."/>
            <person name="Kohler A."/>
            <person name="Murat C."/>
            <person name="Tang N."/>
            <person name="Roy S."/>
            <person name="Loubradou J."/>
            <person name="Henrissat B."/>
            <person name="Grigoriev I.V."/>
            <person name="Corradi N."/>
            <person name="Roux C."/>
            <person name="Martin F.M."/>
        </authorList>
    </citation>
    <scope>NUCLEOTIDE SEQUENCE [LARGE SCALE GENOMIC DNA]</scope>
    <source>
        <strain evidence="2 3">DAOM 194757</strain>
    </source>
</reference>
<evidence type="ECO:0000313" key="2">
    <source>
        <dbReference type="EMBL" id="RIB17657.1"/>
    </source>
</evidence>
<feature type="compositionally biased region" description="Polar residues" evidence="1">
    <location>
        <begin position="53"/>
        <end position="66"/>
    </location>
</feature>
<dbReference type="Proteomes" id="UP000266673">
    <property type="component" value="Unassembled WGS sequence"/>
</dbReference>
<organism evidence="2 3">
    <name type="scientific">Gigaspora rosea</name>
    <dbReference type="NCBI Taxonomy" id="44941"/>
    <lineage>
        <taxon>Eukaryota</taxon>
        <taxon>Fungi</taxon>
        <taxon>Fungi incertae sedis</taxon>
        <taxon>Mucoromycota</taxon>
        <taxon>Glomeromycotina</taxon>
        <taxon>Glomeromycetes</taxon>
        <taxon>Diversisporales</taxon>
        <taxon>Gigasporaceae</taxon>
        <taxon>Gigaspora</taxon>
    </lineage>
</organism>
<accession>A0A397V8K1</accession>
<comment type="caution">
    <text evidence="2">The sequence shown here is derived from an EMBL/GenBank/DDBJ whole genome shotgun (WGS) entry which is preliminary data.</text>
</comment>
<name>A0A397V8K1_9GLOM</name>
<feature type="region of interest" description="Disordered" evidence="1">
    <location>
        <begin position="53"/>
        <end position="79"/>
    </location>
</feature>
<protein>
    <submittedName>
        <fullName evidence="2">Uncharacterized protein</fullName>
    </submittedName>
</protein>
<proteinExistence type="predicted"/>
<evidence type="ECO:0000313" key="3">
    <source>
        <dbReference type="Proteomes" id="UP000266673"/>
    </source>
</evidence>
<gene>
    <name evidence="2" type="ORF">C2G38_1411219</name>
</gene>
<dbReference type="EMBL" id="QKWP01000591">
    <property type="protein sequence ID" value="RIB17657.1"/>
    <property type="molecule type" value="Genomic_DNA"/>
</dbReference>
<keyword evidence="3" id="KW-1185">Reference proteome</keyword>
<sequence>MSSFDIEVIKCDEAAKKKIQGELYVAKQKTMSRSIEKQTALSILESVEKTVHSISGNGEKQATRSILGNGEKQPSRSQFNDVIITNGDNELGKANYARKYNNPPNDHQDNIITADNSNISKETGPAVGLLINVDESNKKEELPPPSSDTFQWWADYKGDSSSPMVVDKSVINRKYRNFSSNPFYELNPRLIRSLSLKPLIPSKSTTSKSVIRHNSLGSILRTNNFTEDDDEFLAKAPKFGDLTSSAQRGI</sequence>
<dbReference type="STRING" id="44941.A0A397V8K1"/>